<dbReference type="InterPro" id="IPR014621">
    <property type="entry name" value="UCP036778_sugar_epimerase"/>
</dbReference>
<dbReference type="SUPFAM" id="SSF51658">
    <property type="entry name" value="Xylose isomerase-like"/>
    <property type="match status" value="1"/>
</dbReference>
<reference evidence="4" key="1">
    <citation type="journal article" date="2019" name="Int. J. Syst. Evol. Microbiol.">
        <title>The Global Catalogue of Microorganisms (GCM) 10K type strain sequencing project: providing services to taxonomists for standard genome sequencing and annotation.</title>
        <authorList>
            <consortium name="The Broad Institute Genomics Platform"/>
            <consortium name="The Broad Institute Genome Sequencing Center for Infectious Disease"/>
            <person name="Wu L."/>
            <person name="Ma J."/>
        </authorList>
    </citation>
    <scope>NUCLEOTIDE SEQUENCE [LARGE SCALE GENOMIC DNA]</scope>
    <source>
        <strain evidence="4">JCM 18050</strain>
    </source>
</reference>
<evidence type="ECO:0000259" key="2">
    <source>
        <dbReference type="Pfam" id="PF01261"/>
    </source>
</evidence>
<accession>A0ABP9NA05</accession>
<dbReference type="Gene3D" id="3.20.20.150">
    <property type="entry name" value="Divalent-metal-dependent TIM barrel enzymes"/>
    <property type="match status" value="1"/>
</dbReference>
<evidence type="ECO:0000313" key="4">
    <source>
        <dbReference type="Proteomes" id="UP001500171"/>
    </source>
</evidence>
<proteinExistence type="predicted"/>
<dbReference type="PANTHER" id="PTHR43489">
    <property type="entry name" value="ISOMERASE"/>
    <property type="match status" value="1"/>
</dbReference>
<dbReference type="Pfam" id="PF01261">
    <property type="entry name" value="AP_endonuc_2"/>
    <property type="match status" value="1"/>
</dbReference>
<gene>
    <name evidence="3" type="ORF">GCM10023211_19270</name>
</gene>
<organism evidence="3 4">
    <name type="scientific">Orbus sasakiae</name>
    <dbReference type="NCBI Taxonomy" id="1078475"/>
    <lineage>
        <taxon>Bacteria</taxon>
        <taxon>Pseudomonadati</taxon>
        <taxon>Pseudomonadota</taxon>
        <taxon>Gammaproteobacteria</taxon>
        <taxon>Orbales</taxon>
        <taxon>Orbaceae</taxon>
        <taxon>Orbus</taxon>
    </lineage>
</organism>
<feature type="domain" description="Xylose isomerase-like TIM barrel" evidence="2">
    <location>
        <begin position="24"/>
        <end position="274"/>
    </location>
</feature>
<dbReference type="PIRSF" id="PIRSF036778">
    <property type="entry name" value="UCP036778"/>
    <property type="match status" value="1"/>
</dbReference>
<dbReference type="Proteomes" id="UP001500171">
    <property type="component" value="Unassembled WGS sequence"/>
</dbReference>
<sequence>MKIDRARFCINRKIAPGLSIEEFFKVVKKCGLNKVEMRNDMPSGKILDDLTVEQFNVLVKKYDIEIVTINALYPFNLPSARSALTKKAEEMLNIAKQINAQAIIMCPYNEADTRTYAQREDDTADSIKYFTTLFAKYHINGLVEPLGFPVSSLRSFTVAGHLIKSVKSPFKLVLDTFHHHLAGLPIKNYAETVDVSLIGLVHLSGVEDQRATEFLTDDERIMLTKADVLKSKEQVVELEKLGYKGVYAFEPFSSTLNAWRAADVEKAINDSIDYILN</sequence>
<dbReference type="InterPro" id="IPR036237">
    <property type="entry name" value="Xyl_isomerase-like_sf"/>
</dbReference>
<keyword evidence="1" id="KW-0413">Isomerase</keyword>
<keyword evidence="4" id="KW-1185">Reference proteome</keyword>
<evidence type="ECO:0000256" key="1">
    <source>
        <dbReference type="ARBA" id="ARBA00023235"/>
    </source>
</evidence>
<dbReference type="InterPro" id="IPR050417">
    <property type="entry name" value="Sugar_Epim/Isomerase"/>
</dbReference>
<protein>
    <submittedName>
        <fullName evidence="3">TIM barrel protein</fullName>
    </submittedName>
</protein>
<evidence type="ECO:0000313" key="3">
    <source>
        <dbReference type="EMBL" id="GAA5112532.1"/>
    </source>
</evidence>
<name>A0ABP9NA05_9GAMM</name>
<dbReference type="PANTHER" id="PTHR43489:SF7">
    <property type="entry name" value="3-DEHYDRO-D-GULOSIDE 4-EPIMERASE-RELATED"/>
    <property type="match status" value="1"/>
</dbReference>
<dbReference type="RefSeq" id="WP_345491617.1">
    <property type="nucleotide sequence ID" value="NZ_BAABHY010000005.1"/>
</dbReference>
<dbReference type="EMBL" id="BAABHY010000005">
    <property type="protein sequence ID" value="GAA5112532.1"/>
    <property type="molecule type" value="Genomic_DNA"/>
</dbReference>
<dbReference type="InterPro" id="IPR013022">
    <property type="entry name" value="Xyl_isomerase-like_TIM-brl"/>
</dbReference>
<comment type="caution">
    <text evidence="3">The sequence shown here is derived from an EMBL/GenBank/DDBJ whole genome shotgun (WGS) entry which is preliminary data.</text>
</comment>